<comment type="catalytic activity">
    <reaction evidence="3">
        <text>3'-dephospho-CoA + ATP = ADP + CoA + H(+)</text>
        <dbReference type="Rhea" id="RHEA:18245"/>
        <dbReference type="ChEBI" id="CHEBI:15378"/>
        <dbReference type="ChEBI" id="CHEBI:30616"/>
        <dbReference type="ChEBI" id="CHEBI:57287"/>
        <dbReference type="ChEBI" id="CHEBI:57328"/>
        <dbReference type="ChEBI" id="CHEBI:456216"/>
        <dbReference type="EC" id="2.7.1.24"/>
    </reaction>
</comment>
<dbReference type="GO" id="GO:0004140">
    <property type="term" value="F:dephospho-CoA kinase activity"/>
    <property type="evidence" value="ECO:0007669"/>
    <property type="project" value="UniProtKB-UniRule"/>
</dbReference>
<keyword evidence="2 3" id="KW-0067">ATP-binding</keyword>
<evidence type="ECO:0000256" key="3">
    <source>
        <dbReference type="HAMAP-Rule" id="MF_00376"/>
    </source>
</evidence>
<comment type="function">
    <text evidence="3">Catalyzes the phosphorylation of the 3'-hydroxyl group of dephosphocoenzyme A to form coenzyme A.</text>
</comment>
<evidence type="ECO:0000256" key="2">
    <source>
        <dbReference type="ARBA" id="ARBA00022840"/>
    </source>
</evidence>
<evidence type="ECO:0000313" key="5">
    <source>
        <dbReference type="EMBL" id="MDG0865731.1"/>
    </source>
</evidence>
<sequence length="201" mass="22220">MIVIGLTGGIGTGKTEVTHVLRELGAVVFESDKLAHSSYEPGTEAHGQIVSCFGEEVLSDSGFVDRNALGKIVFADSARRRELEEIVWPATRKLALALLKEEENRGTEFVVVEVPKLFESGWDKLADAVWTVESPRGEVNSRVEDRSGLDESEIDARVAAQLTPEQRIEKADVTIMNDGTLEELRTQISRIWDSIPKNQSK</sequence>
<evidence type="ECO:0000256" key="1">
    <source>
        <dbReference type="ARBA" id="ARBA00022741"/>
    </source>
</evidence>
<reference evidence="7 8" key="1">
    <citation type="submission" date="2019-11" db="EMBL/GenBank/DDBJ databases">
        <authorList>
            <person name="Cho J.-C."/>
        </authorList>
    </citation>
    <scope>NUCLEOTIDE SEQUENCE [LARGE SCALE GENOMIC DNA]</scope>
    <source>
        <strain evidence="6 7">JH1073</strain>
        <strain evidence="5 8">JH702</strain>
    </source>
</reference>
<keyword evidence="7" id="KW-1185">Reference proteome</keyword>
<keyword evidence="3" id="KW-0963">Cytoplasm</keyword>
<feature type="binding site" evidence="3">
    <location>
        <begin position="11"/>
        <end position="16"/>
    </location>
    <ligand>
        <name>ATP</name>
        <dbReference type="ChEBI" id="CHEBI:30616"/>
    </ligand>
</feature>
<dbReference type="PROSITE" id="PS51219">
    <property type="entry name" value="DPCK"/>
    <property type="match status" value="1"/>
</dbReference>
<keyword evidence="3 6" id="KW-0418">Kinase</keyword>
<evidence type="ECO:0000313" key="8">
    <source>
        <dbReference type="Proteomes" id="UP001321249"/>
    </source>
</evidence>
<dbReference type="PANTHER" id="PTHR10695">
    <property type="entry name" value="DEPHOSPHO-COA KINASE-RELATED"/>
    <property type="match status" value="1"/>
</dbReference>
<reference evidence="7" key="3">
    <citation type="submission" date="2023-06" db="EMBL/GenBank/DDBJ databases">
        <title>Pangenomics reveal diversification of enzyme families and niche specialization in globally abundant SAR202 bacteria.</title>
        <authorList>
            <person name="Saw J.H.W."/>
        </authorList>
    </citation>
    <scope>NUCLEOTIDE SEQUENCE [LARGE SCALE GENOMIC DNA]</scope>
    <source>
        <strain evidence="7">JH1073</strain>
    </source>
</reference>
<dbReference type="Proteomes" id="UP001219901">
    <property type="component" value="Chromosome"/>
</dbReference>
<name>A0AAJ5ZJX8_9CHLR</name>
<dbReference type="PANTHER" id="PTHR10695:SF46">
    <property type="entry name" value="BIFUNCTIONAL COENZYME A SYNTHASE-RELATED"/>
    <property type="match status" value="1"/>
</dbReference>
<dbReference type="GO" id="GO:0005524">
    <property type="term" value="F:ATP binding"/>
    <property type="evidence" value="ECO:0007669"/>
    <property type="project" value="UniProtKB-UniRule"/>
</dbReference>
<reference evidence="6" key="2">
    <citation type="journal article" date="2023" name="Nat. Commun.">
        <title>Cultivation of marine bacteria of the SAR202 clade.</title>
        <authorList>
            <person name="Lim Y."/>
            <person name="Seo J.H."/>
            <person name="Giovannoni S.J."/>
            <person name="Kang I."/>
            <person name="Cho J.C."/>
        </authorList>
    </citation>
    <scope>NUCLEOTIDE SEQUENCE</scope>
    <source>
        <strain evidence="6">JH1073</strain>
    </source>
</reference>
<dbReference type="EMBL" id="WMBE01000001">
    <property type="protein sequence ID" value="MDG0865731.1"/>
    <property type="molecule type" value="Genomic_DNA"/>
</dbReference>
<dbReference type="EMBL" id="CP046147">
    <property type="protein sequence ID" value="WFG39528.1"/>
    <property type="molecule type" value="Genomic_DNA"/>
</dbReference>
<keyword evidence="3 6" id="KW-0808">Transferase</keyword>
<dbReference type="InterPro" id="IPR027417">
    <property type="entry name" value="P-loop_NTPase"/>
</dbReference>
<comment type="similarity">
    <text evidence="3">Belongs to the CoaE family.</text>
</comment>
<organism evidence="6 7">
    <name type="scientific">Candidatus Lucifugimonas marina</name>
    <dbReference type="NCBI Taxonomy" id="3038979"/>
    <lineage>
        <taxon>Bacteria</taxon>
        <taxon>Bacillati</taxon>
        <taxon>Chloroflexota</taxon>
        <taxon>Dehalococcoidia</taxon>
        <taxon>SAR202 cluster</taxon>
        <taxon>Candidatus Lucifugimonadales</taxon>
        <taxon>Candidatus Lucifugimonadaceae</taxon>
        <taxon>Candidatus Lucifugimonas</taxon>
    </lineage>
</organism>
<comment type="subcellular location">
    <subcellularLocation>
        <location evidence="3">Cytoplasm</location>
    </subcellularLocation>
</comment>
<dbReference type="NCBIfam" id="TIGR00152">
    <property type="entry name" value="dephospho-CoA kinase"/>
    <property type="match status" value="1"/>
</dbReference>
<dbReference type="GO" id="GO:0005737">
    <property type="term" value="C:cytoplasm"/>
    <property type="evidence" value="ECO:0007669"/>
    <property type="project" value="UniProtKB-SubCell"/>
</dbReference>
<protein>
    <recommendedName>
        <fullName evidence="3 4">Dephospho-CoA kinase</fullName>
        <ecNumber evidence="3 4">2.7.1.24</ecNumber>
    </recommendedName>
    <alternativeName>
        <fullName evidence="3">Dephosphocoenzyme A kinase</fullName>
    </alternativeName>
</protein>
<accession>A0AAJ5ZJX8</accession>
<evidence type="ECO:0000256" key="4">
    <source>
        <dbReference type="NCBIfam" id="TIGR00152"/>
    </source>
</evidence>
<gene>
    <name evidence="3" type="primary">coaE</name>
    <name evidence="5" type="ORF">GKO46_01410</name>
    <name evidence="6" type="ORF">GKO48_07815</name>
</gene>
<dbReference type="CDD" id="cd02022">
    <property type="entry name" value="DPCK"/>
    <property type="match status" value="1"/>
</dbReference>
<dbReference type="EC" id="2.7.1.24" evidence="3 4"/>
<dbReference type="GO" id="GO:0015937">
    <property type="term" value="P:coenzyme A biosynthetic process"/>
    <property type="evidence" value="ECO:0007669"/>
    <property type="project" value="UniProtKB-UniRule"/>
</dbReference>
<dbReference type="HAMAP" id="MF_00376">
    <property type="entry name" value="Dephospho_CoA_kinase"/>
    <property type="match status" value="1"/>
</dbReference>
<proteinExistence type="inferred from homology"/>
<keyword evidence="3" id="KW-0173">Coenzyme A biosynthesis</keyword>
<dbReference type="SUPFAM" id="SSF52540">
    <property type="entry name" value="P-loop containing nucleoside triphosphate hydrolases"/>
    <property type="match status" value="1"/>
</dbReference>
<dbReference type="RefSeq" id="WP_342823319.1">
    <property type="nucleotide sequence ID" value="NZ_CP046146.1"/>
</dbReference>
<evidence type="ECO:0000313" key="6">
    <source>
        <dbReference type="EMBL" id="WFG39528.1"/>
    </source>
</evidence>
<dbReference type="InterPro" id="IPR001977">
    <property type="entry name" value="Depp_CoAkinase"/>
</dbReference>
<dbReference type="Pfam" id="PF01121">
    <property type="entry name" value="CoaE"/>
    <property type="match status" value="1"/>
</dbReference>
<dbReference type="Gene3D" id="3.40.50.300">
    <property type="entry name" value="P-loop containing nucleotide triphosphate hydrolases"/>
    <property type="match status" value="1"/>
</dbReference>
<keyword evidence="1 3" id="KW-0547">Nucleotide-binding</keyword>
<evidence type="ECO:0000313" key="7">
    <source>
        <dbReference type="Proteomes" id="UP001219901"/>
    </source>
</evidence>
<dbReference type="Proteomes" id="UP001321249">
    <property type="component" value="Unassembled WGS sequence"/>
</dbReference>
<dbReference type="AlphaFoldDB" id="A0AAJ5ZJX8"/>
<comment type="pathway">
    <text evidence="3">Cofactor biosynthesis; coenzyme A biosynthesis; CoA from (R)-pantothenate: step 5/5.</text>
</comment>